<gene>
    <name evidence="1" type="ORF">ACHAWU_010043</name>
</gene>
<dbReference type="AlphaFoldDB" id="A0ABD3N6T5"/>
<evidence type="ECO:0000313" key="2">
    <source>
        <dbReference type="Proteomes" id="UP001530293"/>
    </source>
</evidence>
<comment type="caution">
    <text evidence="1">The sequence shown here is derived from an EMBL/GenBank/DDBJ whole genome shotgun (WGS) entry which is preliminary data.</text>
</comment>
<dbReference type="Proteomes" id="UP001530293">
    <property type="component" value="Unassembled WGS sequence"/>
</dbReference>
<dbReference type="SUPFAM" id="SSF50156">
    <property type="entry name" value="PDZ domain-like"/>
    <property type="match status" value="2"/>
</dbReference>
<organism evidence="1 2">
    <name type="scientific">Discostella pseudostelligera</name>
    <dbReference type="NCBI Taxonomy" id="259834"/>
    <lineage>
        <taxon>Eukaryota</taxon>
        <taxon>Sar</taxon>
        <taxon>Stramenopiles</taxon>
        <taxon>Ochrophyta</taxon>
        <taxon>Bacillariophyta</taxon>
        <taxon>Coscinodiscophyceae</taxon>
        <taxon>Thalassiosirophycidae</taxon>
        <taxon>Stephanodiscales</taxon>
        <taxon>Stephanodiscaceae</taxon>
        <taxon>Discostella</taxon>
    </lineage>
</organism>
<keyword evidence="2" id="KW-1185">Reference proteome</keyword>
<protein>
    <submittedName>
        <fullName evidence="1">Uncharacterized protein</fullName>
    </submittedName>
</protein>
<proteinExistence type="predicted"/>
<dbReference type="EMBL" id="JALLBG020000021">
    <property type="protein sequence ID" value="KAL3771732.1"/>
    <property type="molecule type" value="Genomic_DNA"/>
</dbReference>
<accession>A0ABD3N6T5</accession>
<reference evidence="1 2" key="1">
    <citation type="submission" date="2024-10" db="EMBL/GenBank/DDBJ databases">
        <title>Updated reference genomes for cyclostephanoid diatoms.</title>
        <authorList>
            <person name="Roberts W.R."/>
            <person name="Alverson A.J."/>
        </authorList>
    </citation>
    <scope>NUCLEOTIDE SEQUENCE [LARGE SCALE GENOMIC DNA]</scope>
    <source>
        <strain evidence="1 2">AJA232-27</strain>
    </source>
</reference>
<evidence type="ECO:0000313" key="1">
    <source>
        <dbReference type="EMBL" id="KAL3771732.1"/>
    </source>
</evidence>
<name>A0ABD3N6T5_9STRA</name>
<dbReference type="InterPro" id="IPR036034">
    <property type="entry name" value="PDZ_sf"/>
</dbReference>
<sequence>MAELAPHHPPATNSDVDKHDQAFSIDELEYIRSRLFQLLDRVNKSMMEKVLQHESLTQCSIGRLRSKNIDELSMNELMDKLSQDSNTLTTSSFGKRSHCDGLESAEMGNKRQCRPCPVCHETTAESSLSASVGSCEICEVNGLCQRCYSSCPSCQRTTCADCLLSCADCGTRHQCSDCAVLLEGKCIICREKPKTVHQCVNGNGGDGASRRELAPTDNVNMNVQQTSTYSNKLVCIPHRSQTSLELPQSCLTGPAPLIHLPPSAPAPSHPQNYVAPLVHQQKELLPTIHDIQTKPTPMTSELLSIHGFHKSQKPAPVVHQQKVSLSTTSDILTKSTPTTSELFSIHRFLISEEGMIGINVSTLYPNRRCIVSNVIPNSVAFYLGVEVDDEIIVPTSTTFEYSNIYDLFLNAIKHRPLLFEVKRAYKSNEVPETLTLDGPHCLHRFTITEPGSLGITIIDHGSTATIVSRVVPNSLGDIYGLRVNDIICEPFESVLSYAKSGKRPWILEVWRAVPTTTDGDGLERLHVQAGCSVENPFIFSFPIGNTVSKDHTNLYNRDEVEGNTGQADGIAASDKGNVGSEVIVLDDDDE</sequence>